<evidence type="ECO:0000313" key="12">
    <source>
        <dbReference type="Proteomes" id="UP000529861"/>
    </source>
</evidence>
<sequence>MENKDIRKILPHRYPFLLVDRIIELEEGKRAVGIKNVTANEPFFQGHFPDNPIMPGVLIVEALAQVAGIAVMNVEEFKGKLGLFAGIDKCRFKKVVRPGDQLILEVSIDSIRMGLVKAKGVAKVGEEIAATAELMFVMVEE</sequence>
<dbReference type="SUPFAM" id="SSF54637">
    <property type="entry name" value="Thioesterase/thiol ester dehydrase-isomerase"/>
    <property type="match status" value="1"/>
</dbReference>
<dbReference type="CDD" id="cd01288">
    <property type="entry name" value="FabZ"/>
    <property type="match status" value="1"/>
</dbReference>
<organism evidence="11 12">
    <name type="scientific">Caldanaerobacter subterraneus</name>
    <dbReference type="NCBI Taxonomy" id="911092"/>
    <lineage>
        <taxon>Bacteria</taxon>
        <taxon>Bacillati</taxon>
        <taxon>Bacillota</taxon>
        <taxon>Clostridia</taxon>
        <taxon>Thermoanaerobacterales</taxon>
        <taxon>Thermoanaerobacteraceae</taxon>
        <taxon>Caldanaerobacter</taxon>
    </lineage>
</organism>
<comment type="caution">
    <text evidence="11">The sequence shown here is derived from an EMBL/GenBank/DDBJ whole genome shotgun (WGS) entry which is preliminary data.</text>
</comment>
<evidence type="ECO:0000256" key="5">
    <source>
        <dbReference type="ARBA" id="ARBA00022516"/>
    </source>
</evidence>
<keyword evidence="6 10" id="KW-0441">Lipid A biosynthesis</keyword>
<comment type="function">
    <text evidence="9 10">Involved in unsaturated fatty acids biosynthesis. Catalyzes the dehydration of short chain beta-hydroxyacyl-ACPs and long chain saturated and unsaturated beta-hydroxyacyl-ACPs.</text>
</comment>
<keyword evidence="5 10" id="KW-0444">Lipid biosynthesis</keyword>
<keyword evidence="7 10" id="KW-0443">Lipid metabolism</keyword>
<dbReference type="NCBIfam" id="NF000582">
    <property type="entry name" value="PRK00006.1"/>
    <property type="match status" value="1"/>
</dbReference>
<dbReference type="GO" id="GO:0009245">
    <property type="term" value="P:lipid A biosynthetic process"/>
    <property type="evidence" value="ECO:0007669"/>
    <property type="project" value="UniProtKB-UniRule"/>
</dbReference>
<dbReference type="Proteomes" id="UP000529861">
    <property type="component" value="Unassembled WGS sequence"/>
</dbReference>
<dbReference type="Pfam" id="PF07977">
    <property type="entry name" value="FabA"/>
    <property type="match status" value="1"/>
</dbReference>
<evidence type="ECO:0000313" key="11">
    <source>
        <dbReference type="EMBL" id="NNG67769.1"/>
    </source>
</evidence>
<protein>
    <recommendedName>
        <fullName evidence="10">3-hydroxyacyl-[acyl-carrier-protein] dehydratase FabZ</fullName>
        <ecNumber evidence="10">4.2.1.59</ecNumber>
    </recommendedName>
    <alternativeName>
        <fullName evidence="10">(3R)-hydroxymyristoyl-[acyl-carrier-protein] dehydratase</fullName>
        <shortName evidence="10">(3R)-hydroxymyristoyl-ACP dehydrase</shortName>
    </alternativeName>
    <alternativeName>
        <fullName evidence="10">Beta-hydroxyacyl-ACP dehydratase</fullName>
    </alternativeName>
</protein>
<comment type="similarity">
    <text evidence="3 10">Belongs to the thioester dehydratase family. FabZ subfamily.</text>
</comment>
<keyword evidence="4 10" id="KW-0963">Cytoplasm</keyword>
<comment type="subcellular location">
    <subcellularLocation>
        <location evidence="2 10">Cytoplasm</location>
    </subcellularLocation>
</comment>
<gene>
    <name evidence="10 11" type="primary">fabZ</name>
    <name evidence="11" type="ORF">HKI81_11235</name>
</gene>
<evidence type="ECO:0000256" key="9">
    <source>
        <dbReference type="ARBA" id="ARBA00025049"/>
    </source>
</evidence>
<reference evidence="11 12" key="1">
    <citation type="submission" date="2020-04" db="EMBL/GenBank/DDBJ databases">
        <title>Draft genome sequence of Caldanaerobacter sunterraneus. strain 1523vc isolated from Griffin hot spring, Kamchatka, Russia.</title>
        <authorList>
            <person name="Toshchakov S.V."/>
            <person name="Podosokorskaya O.A."/>
            <person name="Kublanov I.V."/>
            <person name="Korzhenkov A."/>
            <person name="Patrushev M.V."/>
        </authorList>
    </citation>
    <scope>NUCLEOTIDE SEQUENCE [LARGE SCALE GENOMIC DNA]</scope>
    <source>
        <strain evidence="11 12">1523vc</strain>
    </source>
</reference>
<dbReference type="InterPro" id="IPR010084">
    <property type="entry name" value="FabZ"/>
</dbReference>
<name>A0A7Y2L8H8_9THEO</name>
<accession>A0A7Y2L8H8</accession>
<keyword evidence="8 10" id="KW-0456">Lyase</keyword>
<evidence type="ECO:0000256" key="2">
    <source>
        <dbReference type="ARBA" id="ARBA00004496"/>
    </source>
</evidence>
<dbReference type="GO" id="GO:0019171">
    <property type="term" value="F:(3R)-hydroxyacyl-[acyl-carrier-protein] dehydratase activity"/>
    <property type="evidence" value="ECO:0007669"/>
    <property type="project" value="UniProtKB-EC"/>
</dbReference>
<dbReference type="PANTHER" id="PTHR30272">
    <property type="entry name" value="3-HYDROXYACYL-[ACYL-CARRIER-PROTEIN] DEHYDRATASE"/>
    <property type="match status" value="1"/>
</dbReference>
<dbReference type="EMBL" id="JABEQB010000039">
    <property type="protein sequence ID" value="NNG67769.1"/>
    <property type="molecule type" value="Genomic_DNA"/>
</dbReference>
<feature type="active site" evidence="10">
    <location>
        <position position="47"/>
    </location>
</feature>
<evidence type="ECO:0000256" key="10">
    <source>
        <dbReference type="HAMAP-Rule" id="MF_00406"/>
    </source>
</evidence>
<dbReference type="PANTHER" id="PTHR30272:SF1">
    <property type="entry name" value="3-HYDROXYACYL-[ACYL-CARRIER-PROTEIN] DEHYDRATASE"/>
    <property type="match status" value="1"/>
</dbReference>
<evidence type="ECO:0000256" key="8">
    <source>
        <dbReference type="ARBA" id="ARBA00023239"/>
    </source>
</evidence>
<dbReference type="HAMAP" id="MF_00406">
    <property type="entry name" value="FabZ"/>
    <property type="match status" value="1"/>
</dbReference>
<dbReference type="RefSeq" id="WP_170271505.1">
    <property type="nucleotide sequence ID" value="NZ_JABEQB010000039.1"/>
</dbReference>
<dbReference type="AlphaFoldDB" id="A0A7Y2L8H8"/>
<dbReference type="GO" id="GO:0016020">
    <property type="term" value="C:membrane"/>
    <property type="evidence" value="ECO:0007669"/>
    <property type="project" value="GOC"/>
</dbReference>
<dbReference type="InterPro" id="IPR013114">
    <property type="entry name" value="FabA_FabZ"/>
</dbReference>
<dbReference type="GO" id="GO:0006633">
    <property type="term" value="P:fatty acid biosynthetic process"/>
    <property type="evidence" value="ECO:0007669"/>
    <property type="project" value="UniProtKB-UniRule"/>
</dbReference>
<evidence type="ECO:0000256" key="3">
    <source>
        <dbReference type="ARBA" id="ARBA00009174"/>
    </source>
</evidence>
<dbReference type="EC" id="4.2.1.59" evidence="10"/>
<evidence type="ECO:0000256" key="6">
    <source>
        <dbReference type="ARBA" id="ARBA00022556"/>
    </source>
</evidence>
<dbReference type="FunFam" id="3.10.129.10:FF:000001">
    <property type="entry name" value="3-hydroxyacyl-[acyl-carrier-protein] dehydratase FabZ"/>
    <property type="match status" value="1"/>
</dbReference>
<dbReference type="Gene3D" id="3.10.129.10">
    <property type="entry name" value="Hotdog Thioesterase"/>
    <property type="match status" value="1"/>
</dbReference>
<evidence type="ECO:0000256" key="4">
    <source>
        <dbReference type="ARBA" id="ARBA00022490"/>
    </source>
</evidence>
<evidence type="ECO:0000256" key="1">
    <source>
        <dbReference type="ARBA" id="ARBA00001055"/>
    </source>
</evidence>
<proteinExistence type="inferred from homology"/>
<comment type="catalytic activity">
    <reaction evidence="1 10">
        <text>a (3R)-hydroxyacyl-[ACP] = a (2E)-enoyl-[ACP] + H2O</text>
        <dbReference type="Rhea" id="RHEA:13097"/>
        <dbReference type="Rhea" id="RHEA-COMP:9925"/>
        <dbReference type="Rhea" id="RHEA-COMP:9945"/>
        <dbReference type="ChEBI" id="CHEBI:15377"/>
        <dbReference type="ChEBI" id="CHEBI:78784"/>
        <dbReference type="ChEBI" id="CHEBI:78827"/>
        <dbReference type="EC" id="4.2.1.59"/>
    </reaction>
</comment>
<dbReference type="NCBIfam" id="TIGR01750">
    <property type="entry name" value="fabZ"/>
    <property type="match status" value="1"/>
</dbReference>
<dbReference type="InterPro" id="IPR029069">
    <property type="entry name" value="HotDog_dom_sf"/>
</dbReference>
<evidence type="ECO:0000256" key="7">
    <source>
        <dbReference type="ARBA" id="ARBA00023098"/>
    </source>
</evidence>
<dbReference type="GO" id="GO:0005737">
    <property type="term" value="C:cytoplasm"/>
    <property type="evidence" value="ECO:0007669"/>
    <property type="project" value="UniProtKB-SubCell"/>
</dbReference>